<proteinExistence type="predicted"/>
<keyword evidence="3" id="KW-1185">Reference proteome</keyword>
<keyword evidence="1" id="KW-0732">Signal</keyword>
<accession>A0A1L7XDF9</accession>
<dbReference type="STRING" id="576137.A0A1L7XDF9"/>
<feature type="chain" id="PRO_5012024349" description="Extracellular membrane protein CFEM domain-containing protein" evidence="1">
    <location>
        <begin position="21"/>
        <end position="233"/>
    </location>
</feature>
<dbReference type="EMBL" id="FJOG01000022">
    <property type="protein sequence ID" value="CZR63026.1"/>
    <property type="molecule type" value="Genomic_DNA"/>
</dbReference>
<evidence type="ECO:0000256" key="1">
    <source>
        <dbReference type="SAM" id="SignalP"/>
    </source>
</evidence>
<evidence type="ECO:0000313" key="3">
    <source>
        <dbReference type="Proteomes" id="UP000184330"/>
    </source>
</evidence>
<dbReference type="Proteomes" id="UP000184330">
    <property type="component" value="Unassembled WGS sequence"/>
</dbReference>
<protein>
    <recommendedName>
        <fullName evidence="4">Extracellular membrane protein CFEM domain-containing protein</fullName>
    </recommendedName>
</protein>
<name>A0A1L7XDF9_9HELO</name>
<organism evidence="2 3">
    <name type="scientific">Phialocephala subalpina</name>
    <dbReference type="NCBI Taxonomy" id="576137"/>
    <lineage>
        <taxon>Eukaryota</taxon>
        <taxon>Fungi</taxon>
        <taxon>Dikarya</taxon>
        <taxon>Ascomycota</taxon>
        <taxon>Pezizomycotina</taxon>
        <taxon>Leotiomycetes</taxon>
        <taxon>Helotiales</taxon>
        <taxon>Mollisiaceae</taxon>
        <taxon>Phialocephala</taxon>
        <taxon>Phialocephala fortinii species complex</taxon>
    </lineage>
</organism>
<dbReference type="OrthoDB" id="10453670at2759"/>
<feature type="signal peptide" evidence="1">
    <location>
        <begin position="1"/>
        <end position="20"/>
    </location>
</feature>
<sequence>MELQTTLFLLLASILRTVHSQGGPRGVDWGWNVDWDFAPECARSCLSSAYPTTSTISWGAPCSTPSGLSNCVNSACTITATASAYSSLTSVQASLCSVYSSYSSCTSASSSCTWPYTSPFSPWDRHNGSRPQGWVGPGSQGWYTYTCTDGRSSGWSTATLTVTSTSTGTAGTSVLTNVIKETATLVAAAAAASGTTSGASSTATGSSGTKNGEVHVLGMGVVLAVGVGAMAML</sequence>
<dbReference type="AlphaFoldDB" id="A0A1L7XDF9"/>
<gene>
    <name evidence="2" type="ORF">PAC_12923</name>
</gene>
<evidence type="ECO:0000313" key="2">
    <source>
        <dbReference type="EMBL" id="CZR63026.1"/>
    </source>
</evidence>
<reference evidence="2 3" key="1">
    <citation type="submission" date="2016-03" db="EMBL/GenBank/DDBJ databases">
        <authorList>
            <person name="Ploux O."/>
        </authorList>
    </citation>
    <scope>NUCLEOTIDE SEQUENCE [LARGE SCALE GENOMIC DNA]</scope>
    <source>
        <strain evidence="2 3">UAMH 11012</strain>
    </source>
</reference>
<evidence type="ECO:0008006" key="4">
    <source>
        <dbReference type="Google" id="ProtNLM"/>
    </source>
</evidence>